<accession>A0A1J1E638</accession>
<sequence length="265" mass="29410">MNDSRNEIVIGNDAKGKGDNTVTIGNSKVIETHLKGKVYANTTLISSDKRLKSIIGISDKESDLKKLLDIEITDYSMRDTNKLGNQHFKKVIAQQIEGIVPNIVGKNSGVIPSVYESTESIETTNNTTSITTKKAHGFSRGDMVRLILDDDRESFVKVKEIKSANAFVVDLGDEVSPNKVFVYGKEVDDLRSVDYDGLTTLNISATQAIYDHMLELEKENYILKEKLSGAEEKLSGTEKKLNTLIKVLSKSNVLDKKDIKVLIKE</sequence>
<dbReference type="EMBL" id="AP014564">
    <property type="protein sequence ID" value="BAV94790.1"/>
    <property type="molecule type" value="Genomic_DNA"/>
</dbReference>
<protein>
    <recommendedName>
        <fullName evidence="1">Peptidase S74 domain-containing protein</fullName>
    </recommendedName>
</protein>
<dbReference type="InterPro" id="IPR030392">
    <property type="entry name" value="S74_ICA"/>
</dbReference>
<proteinExistence type="predicted"/>
<dbReference type="PROSITE" id="PS51688">
    <property type="entry name" value="ICA"/>
    <property type="match status" value="1"/>
</dbReference>
<evidence type="ECO:0000313" key="3">
    <source>
        <dbReference type="Proteomes" id="UP000243197"/>
    </source>
</evidence>
<evidence type="ECO:0000313" key="2">
    <source>
        <dbReference type="EMBL" id="BAV94790.1"/>
    </source>
</evidence>
<gene>
    <name evidence="2" type="ORF">JBKA6_0777</name>
</gene>
<name>A0A1J1E638_9FLAO</name>
<feature type="domain" description="Peptidase S74" evidence="1">
    <location>
        <begin position="47"/>
        <end position="220"/>
    </location>
</feature>
<reference evidence="2 3" key="1">
    <citation type="submission" date="2014-03" db="EMBL/GenBank/DDBJ databases">
        <title>complete genome sequence of Flavobacteriaceae bacterium JBKA-6.</title>
        <authorList>
            <person name="Takano T."/>
            <person name="Nakamura Y."/>
            <person name="Takuma S."/>
            <person name="Yasuike M."/>
            <person name="Matsuyama T."/>
            <person name="Sakai T."/>
            <person name="Fujiwara A."/>
            <person name="Kimoto K."/>
            <person name="Fukuda Y."/>
            <person name="Kondo H."/>
            <person name="Hirono I."/>
            <person name="Nakayasu C."/>
        </authorList>
    </citation>
    <scope>NUCLEOTIDE SEQUENCE [LARGE SCALE GENOMIC DNA]</scope>
    <source>
        <strain evidence="2 3">JBKA-6</strain>
    </source>
</reference>
<organism evidence="2 3">
    <name type="scientific">Ichthyobacterium seriolicida</name>
    <dbReference type="NCBI Taxonomy" id="242600"/>
    <lineage>
        <taxon>Bacteria</taxon>
        <taxon>Pseudomonadati</taxon>
        <taxon>Bacteroidota</taxon>
        <taxon>Flavobacteriia</taxon>
        <taxon>Flavobacteriales</taxon>
        <taxon>Ichthyobacteriaceae</taxon>
        <taxon>Ichthyobacterium</taxon>
    </lineage>
</organism>
<dbReference type="Proteomes" id="UP000243197">
    <property type="component" value="Chromosome"/>
</dbReference>
<evidence type="ECO:0000259" key="1">
    <source>
        <dbReference type="PROSITE" id="PS51688"/>
    </source>
</evidence>
<dbReference type="AlphaFoldDB" id="A0A1J1E638"/>
<keyword evidence="3" id="KW-1185">Reference proteome</keyword>
<dbReference type="KEGG" id="ise:JBKA6_0777"/>